<dbReference type="InterPro" id="IPR019756">
    <property type="entry name" value="Pept_S26A_signal_pept_1_Ser-AS"/>
</dbReference>
<dbReference type="GO" id="GO:0005886">
    <property type="term" value="C:plasma membrane"/>
    <property type="evidence" value="ECO:0007669"/>
    <property type="project" value="UniProtKB-SubCell"/>
</dbReference>
<dbReference type="Gene3D" id="2.10.109.10">
    <property type="entry name" value="Umud Fragment, subunit A"/>
    <property type="match status" value="1"/>
</dbReference>
<evidence type="ECO:0000256" key="4">
    <source>
        <dbReference type="ARBA" id="ARBA00013208"/>
    </source>
</evidence>
<comment type="caution">
    <text evidence="11">The sequence shown here is derived from an EMBL/GenBank/DDBJ whole genome shotgun (WGS) entry which is preliminary data.</text>
</comment>
<feature type="active site" evidence="7">
    <location>
        <position position="41"/>
    </location>
</feature>
<dbReference type="InterPro" id="IPR019757">
    <property type="entry name" value="Pept_S26A_signal_pept_1_Lys-AS"/>
</dbReference>
<protein>
    <recommendedName>
        <fullName evidence="4 8">Signal peptidase I</fullName>
        <ecNumber evidence="4 8">3.4.21.89</ecNumber>
    </recommendedName>
</protein>
<reference evidence="11" key="2">
    <citation type="journal article" date="2021" name="PeerJ">
        <title>Extensive microbial diversity within the chicken gut microbiome revealed by metagenomics and culture.</title>
        <authorList>
            <person name="Gilroy R."/>
            <person name="Ravi A."/>
            <person name="Getino M."/>
            <person name="Pursley I."/>
            <person name="Horton D.L."/>
            <person name="Alikhan N.F."/>
            <person name="Baker D."/>
            <person name="Gharbi K."/>
            <person name="Hall N."/>
            <person name="Watson M."/>
            <person name="Adriaenssens E.M."/>
            <person name="Foster-Nyarko E."/>
            <person name="Jarju S."/>
            <person name="Secka A."/>
            <person name="Antonio M."/>
            <person name="Oren A."/>
            <person name="Chaudhuri R.R."/>
            <person name="La Ragione R."/>
            <person name="Hildebrand F."/>
            <person name="Pallen M.J."/>
        </authorList>
    </citation>
    <scope>NUCLEOTIDE SEQUENCE</scope>
    <source>
        <strain evidence="11">CHK191-8634</strain>
    </source>
</reference>
<dbReference type="PROSITE" id="PS00760">
    <property type="entry name" value="SPASE_I_2"/>
    <property type="match status" value="1"/>
</dbReference>
<evidence type="ECO:0000313" key="11">
    <source>
        <dbReference type="EMBL" id="HIU43668.1"/>
    </source>
</evidence>
<dbReference type="EMBL" id="DVMR01000042">
    <property type="protein sequence ID" value="HIU43668.1"/>
    <property type="molecule type" value="Genomic_DNA"/>
</dbReference>
<evidence type="ECO:0000256" key="5">
    <source>
        <dbReference type="ARBA" id="ARBA00022670"/>
    </source>
</evidence>
<dbReference type="GO" id="GO:0004252">
    <property type="term" value="F:serine-type endopeptidase activity"/>
    <property type="evidence" value="ECO:0007669"/>
    <property type="project" value="InterPro"/>
</dbReference>
<dbReference type="InterPro" id="IPR000223">
    <property type="entry name" value="Pept_S26A_signal_pept_1"/>
</dbReference>
<name>A0A9D1IUM4_9CLOT</name>
<dbReference type="SUPFAM" id="SSF51306">
    <property type="entry name" value="LexA/Signal peptidase"/>
    <property type="match status" value="1"/>
</dbReference>
<evidence type="ECO:0000256" key="2">
    <source>
        <dbReference type="ARBA" id="ARBA00004401"/>
    </source>
</evidence>
<evidence type="ECO:0000259" key="10">
    <source>
        <dbReference type="Pfam" id="PF10502"/>
    </source>
</evidence>
<keyword evidence="8" id="KW-0472">Membrane</keyword>
<dbReference type="Pfam" id="PF10502">
    <property type="entry name" value="Peptidase_S26"/>
    <property type="match status" value="1"/>
</dbReference>
<dbReference type="CDD" id="cd06530">
    <property type="entry name" value="S26_SPase_I"/>
    <property type="match status" value="1"/>
</dbReference>
<feature type="transmembrane region" description="Helical" evidence="8">
    <location>
        <begin position="12"/>
        <end position="32"/>
    </location>
</feature>
<organism evidence="11 12">
    <name type="scientific">Candidatus Ventrousia excrementavium</name>
    <dbReference type="NCBI Taxonomy" id="2840961"/>
    <lineage>
        <taxon>Bacteria</taxon>
        <taxon>Bacillati</taxon>
        <taxon>Bacillota</taxon>
        <taxon>Clostridia</taxon>
        <taxon>Eubacteriales</taxon>
        <taxon>Clostridiaceae</taxon>
        <taxon>Clostridiaceae incertae sedis</taxon>
        <taxon>Candidatus Ventrousia</taxon>
    </lineage>
</organism>
<dbReference type="PROSITE" id="PS00761">
    <property type="entry name" value="SPASE_I_3"/>
    <property type="match status" value="1"/>
</dbReference>
<dbReference type="InterPro" id="IPR036286">
    <property type="entry name" value="LexA/Signal_pep-like_sf"/>
</dbReference>
<dbReference type="GO" id="GO:0006465">
    <property type="term" value="P:signal peptide processing"/>
    <property type="evidence" value="ECO:0007669"/>
    <property type="project" value="InterPro"/>
</dbReference>
<keyword evidence="5 8" id="KW-0645">Protease</keyword>
<evidence type="ECO:0000256" key="9">
    <source>
        <dbReference type="RuleBase" id="RU362042"/>
    </source>
</evidence>
<dbReference type="PANTHER" id="PTHR43390">
    <property type="entry name" value="SIGNAL PEPTIDASE I"/>
    <property type="match status" value="1"/>
</dbReference>
<feature type="active site" evidence="7">
    <location>
        <position position="82"/>
    </location>
</feature>
<evidence type="ECO:0000256" key="3">
    <source>
        <dbReference type="ARBA" id="ARBA00009370"/>
    </source>
</evidence>
<dbReference type="PRINTS" id="PR00727">
    <property type="entry name" value="LEADERPTASE"/>
</dbReference>
<dbReference type="PANTHER" id="PTHR43390:SF1">
    <property type="entry name" value="CHLOROPLAST PROCESSING PEPTIDASE"/>
    <property type="match status" value="1"/>
</dbReference>
<evidence type="ECO:0000256" key="6">
    <source>
        <dbReference type="ARBA" id="ARBA00022801"/>
    </source>
</evidence>
<dbReference type="PROSITE" id="PS00501">
    <property type="entry name" value="SPASE_I_1"/>
    <property type="match status" value="1"/>
</dbReference>
<evidence type="ECO:0000256" key="8">
    <source>
        <dbReference type="RuleBase" id="RU003993"/>
    </source>
</evidence>
<keyword evidence="6 8" id="KW-0378">Hydrolase</keyword>
<dbReference type="Proteomes" id="UP000824073">
    <property type="component" value="Unassembled WGS sequence"/>
</dbReference>
<dbReference type="NCBIfam" id="TIGR02227">
    <property type="entry name" value="sigpep_I_bact"/>
    <property type="match status" value="1"/>
</dbReference>
<comment type="subcellular location">
    <subcellularLocation>
        <location evidence="2">Cell membrane</location>
        <topology evidence="2">Single-pass type II membrane protein</topology>
    </subcellularLocation>
    <subcellularLocation>
        <location evidence="9">Membrane</location>
        <topology evidence="9">Single-pass type II membrane protein</topology>
    </subcellularLocation>
</comment>
<reference evidence="11" key="1">
    <citation type="submission" date="2020-10" db="EMBL/GenBank/DDBJ databases">
        <authorList>
            <person name="Gilroy R."/>
        </authorList>
    </citation>
    <scope>NUCLEOTIDE SEQUENCE</scope>
    <source>
        <strain evidence="11">CHK191-8634</strain>
    </source>
</reference>
<dbReference type="GO" id="GO:0009003">
    <property type="term" value="F:signal peptidase activity"/>
    <property type="evidence" value="ECO:0007669"/>
    <property type="project" value="UniProtKB-EC"/>
</dbReference>
<comment type="catalytic activity">
    <reaction evidence="1 8">
        <text>Cleavage of hydrophobic, N-terminal signal or leader sequences from secreted and periplasmic proteins.</text>
        <dbReference type="EC" id="3.4.21.89"/>
    </reaction>
</comment>
<dbReference type="EC" id="3.4.21.89" evidence="4 8"/>
<evidence type="ECO:0000313" key="12">
    <source>
        <dbReference type="Proteomes" id="UP000824073"/>
    </source>
</evidence>
<comment type="similarity">
    <text evidence="3 9">Belongs to the peptidase S26 family.</text>
</comment>
<dbReference type="InterPro" id="IPR019533">
    <property type="entry name" value="Peptidase_S26"/>
</dbReference>
<keyword evidence="8" id="KW-0812">Transmembrane</keyword>
<gene>
    <name evidence="11" type="primary">lepB</name>
    <name evidence="11" type="ORF">IAB67_05145</name>
</gene>
<dbReference type="InterPro" id="IPR019758">
    <property type="entry name" value="Pept_S26A_signal_pept_1_CS"/>
</dbReference>
<evidence type="ECO:0000256" key="1">
    <source>
        <dbReference type="ARBA" id="ARBA00000677"/>
    </source>
</evidence>
<feature type="domain" description="Peptidase S26" evidence="10">
    <location>
        <begin position="12"/>
        <end position="168"/>
    </location>
</feature>
<accession>A0A9D1IUM4</accession>
<keyword evidence="8" id="KW-1133">Transmembrane helix</keyword>
<proteinExistence type="inferred from homology"/>
<dbReference type="AlphaFoldDB" id="A0A9D1IUM4"/>
<evidence type="ECO:0000256" key="7">
    <source>
        <dbReference type="PIRSR" id="PIRSR600223-1"/>
    </source>
</evidence>
<sequence length="178" mass="19849">MKKTSPVTDLFYWAEALVFALTFLVLLSVFFVRFSGVDGSSMLPTLVDNDQVLVQIVGYDEPERGDIVVVYAPYFENEPLVKRVIAKGGDIVDIDPDSGMVSVNGEQLVEPYINETILNIGTVSYPYEVPEGRVFVMGDNRNHSSDSRLAEIGALPYENIIGKVFFRIFPFTRLGTVQ</sequence>